<proteinExistence type="predicted"/>
<name>A0A8H6YL85_9AGAR</name>
<dbReference type="AlphaFoldDB" id="A0A8H6YL85"/>
<dbReference type="Proteomes" id="UP000623467">
    <property type="component" value="Unassembled WGS sequence"/>
</dbReference>
<organism evidence="1 2">
    <name type="scientific">Mycena sanguinolenta</name>
    <dbReference type="NCBI Taxonomy" id="230812"/>
    <lineage>
        <taxon>Eukaryota</taxon>
        <taxon>Fungi</taxon>
        <taxon>Dikarya</taxon>
        <taxon>Basidiomycota</taxon>
        <taxon>Agaricomycotina</taxon>
        <taxon>Agaricomycetes</taxon>
        <taxon>Agaricomycetidae</taxon>
        <taxon>Agaricales</taxon>
        <taxon>Marasmiineae</taxon>
        <taxon>Mycenaceae</taxon>
        <taxon>Mycena</taxon>
    </lineage>
</organism>
<protein>
    <submittedName>
        <fullName evidence="1">Uncharacterized protein</fullName>
    </submittedName>
</protein>
<keyword evidence="2" id="KW-1185">Reference proteome</keyword>
<comment type="caution">
    <text evidence="1">The sequence shown here is derived from an EMBL/GenBank/DDBJ whole genome shotgun (WGS) entry which is preliminary data.</text>
</comment>
<reference evidence="1" key="1">
    <citation type="submission" date="2020-05" db="EMBL/GenBank/DDBJ databases">
        <title>Mycena genomes resolve the evolution of fungal bioluminescence.</title>
        <authorList>
            <person name="Tsai I.J."/>
        </authorList>
    </citation>
    <scope>NUCLEOTIDE SEQUENCE</scope>
    <source>
        <strain evidence="1">160909Yilan</strain>
    </source>
</reference>
<evidence type="ECO:0000313" key="1">
    <source>
        <dbReference type="EMBL" id="KAF7361079.1"/>
    </source>
</evidence>
<gene>
    <name evidence="1" type="ORF">MSAN_01138900</name>
</gene>
<evidence type="ECO:0000313" key="2">
    <source>
        <dbReference type="Proteomes" id="UP000623467"/>
    </source>
</evidence>
<accession>A0A8H6YL85</accession>
<sequence length="112" mass="12632">MPQMRTPPQPLIRVLVRRVACRRVQNRIVRRQITLPRVEATHTYRAIPARTGLYAHHPACEPPCSLVPTLRPLSAVPLRHGPAVRPSTLALRIATSVNPELARRVRYVVLDA</sequence>
<dbReference type="EMBL" id="JACAZH010000008">
    <property type="protein sequence ID" value="KAF7361079.1"/>
    <property type="molecule type" value="Genomic_DNA"/>
</dbReference>